<evidence type="ECO:0000313" key="2">
    <source>
        <dbReference type="Proteomes" id="UP000886885"/>
    </source>
</evidence>
<protein>
    <submittedName>
        <fullName evidence="1">Uncharacterized protein</fullName>
    </submittedName>
</protein>
<dbReference type="EMBL" id="JAAWWB010000034">
    <property type="protein sequence ID" value="KAG6742280.1"/>
    <property type="molecule type" value="Genomic_DNA"/>
</dbReference>
<name>A0A8X8C5Z2_POPTO</name>
<evidence type="ECO:0000313" key="1">
    <source>
        <dbReference type="EMBL" id="KAG6742280.1"/>
    </source>
</evidence>
<gene>
    <name evidence="1" type="ORF">POTOM_055570</name>
</gene>
<keyword evidence="2" id="KW-1185">Reference proteome</keyword>
<dbReference type="OrthoDB" id="413520at2759"/>
<reference evidence="1" key="1">
    <citation type="journal article" date="2020" name="bioRxiv">
        <title>Hybrid origin of Populus tomentosa Carr. identified through genome sequencing and phylogenomic analysis.</title>
        <authorList>
            <person name="An X."/>
            <person name="Gao K."/>
            <person name="Chen Z."/>
            <person name="Li J."/>
            <person name="Yang X."/>
            <person name="Yang X."/>
            <person name="Zhou J."/>
            <person name="Guo T."/>
            <person name="Zhao T."/>
            <person name="Huang S."/>
            <person name="Miao D."/>
            <person name="Khan W.U."/>
            <person name="Rao P."/>
            <person name="Ye M."/>
            <person name="Lei B."/>
            <person name="Liao W."/>
            <person name="Wang J."/>
            <person name="Ji L."/>
            <person name="Li Y."/>
            <person name="Guo B."/>
            <person name="Mustafa N.S."/>
            <person name="Li S."/>
            <person name="Yun Q."/>
            <person name="Keller S.R."/>
            <person name="Mao J."/>
            <person name="Zhang R."/>
            <person name="Strauss S.H."/>
        </authorList>
    </citation>
    <scope>NUCLEOTIDE SEQUENCE</scope>
    <source>
        <strain evidence="1">GM15</strain>
        <tissue evidence="1">Leaf</tissue>
    </source>
</reference>
<proteinExistence type="predicted"/>
<comment type="caution">
    <text evidence="1">The sequence shown here is derived from an EMBL/GenBank/DDBJ whole genome shotgun (WGS) entry which is preliminary data.</text>
</comment>
<dbReference type="AlphaFoldDB" id="A0A8X8C5Z2"/>
<accession>A0A8X8C5Z2</accession>
<organism evidence="1 2">
    <name type="scientific">Populus tomentosa</name>
    <name type="common">Chinese white poplar</name>
    <dbReference type="NCBI Taxonomy" id="118781"/>
    <lineage>
        <taxon>Eukaryota</taxon>
        <taxon>Viridiplantae</taxon>
        <taxon>Streptophyta</taxon>
        <taxon>Embryophyta</taxon>
        <taxon>Tracheophyta</taxon>
        <taxon>Spermatophyta</taxon>
        <taxon>Magnoliopsida</taxon>
        <taxon>eudicotyledons</taxon>
        <taxon>Gunneridae</taxon>
        <taxon>Pentapetalae</taxon>
        <taxon>rosids</taxon>
        <taxon>fabids</taxon>
        <taxon>Malpighiales</taxon>
        <taxon>Salicaceae</taxon>
        <taxon>Saliceae</taxon>
        <taxon>Populus</taxon>
    </lineage>
</organism>
<sequence>MPYFEVEGLQREQTWQSLAHKRWRTKTMKGIDRLGRSPSQEEQETSSASAVLWQLFEGIELMASVSFFIAAGITGSVMWDNGVVFGKFMEHAVDSGLLLLHGKKVVELVGCIAALLGAQELIWEDDLDQDLIDPFPDYGTTYCYLCLLERELKLKSVIDSVKNGGGDDRGRGFTQWLIPGTSGERKLIVTMKETDREAAVCDAGRKLASGLIFEAF</sequence>
<dbReference type="Proteomes" id="UP000886885">
    <property type="component" value="Chromosome 17D"/>
</dbReference>